<evidence type="ECO:0000256" key="3">
    <source>
        <dbReference type="ARBA" id="ARBA00022741"/>
    </source>
</evidence>
<evidence type="ECO:0000256" key="5">
    <source>
        <dbReference type="ARBA" id="ARBA00022917"/>
    </source>
</evidence>
<evidence type="ECO:0000256" key="7">
    <source>
        <dbReference type="HAMAP-Rule" id="MF_00054"/>
    </source>
</evidence>
<keyword evidence="4 7" id="KW-0251">Elongation factor</keyword>
<evidence type="ECO:0000313" key="9">
    <source>
        <dbReference type="EMBL" id="MFD0961937.1"/>
    </source>
</evidence>
<evidence type="ECO:0000313" key="10">
    <source>
        <dbReference type="Proteomes" id="UP001596989"/>
    </source>
</evidence>
<dbReference type="InterPro" id="IPR000640">
    <property type="entry name" value="EFG_V-like"/>
</dbReference>
<evidence type="ECO:0000256" key="6">
    <source>
        <dbReference type="ARBA" id="ARBA00023134"/>
    </source>
</evidence>
<dbReference type="Gene3D" id="3.30.230.10">
    <property type="match status" value="1"/>
</dbReference>
<dbReference type="InterPro" id="IPR005225">
    <property type="entry name" value="Small_GTP-bd"/>
</dbReference>
<dbReference type="CDD" id="cd16262">
    <property type="entry name" value="EFG_III"/>
    <property type="match status" value="1"/>
</dbReference>
<dbReference type="Proteomes" id="UP001596989">
    <property type="component" value="Unassembled WGS sequence"/>
</dbReference>
<evidence type="ECO:0000256" key="4">
    <source>
        <dbReference type="ARBA" id="ARBA00022768"/>
    </source>
</evidence>
<keyword evidence="10" id="KW-1185">Reference proteome</keyword>
<dbReference type="CDD" id="cd01434">
    <property type="entry name" value="EFG_mtEFG1_IV"/>
    <property type="match status" value="1"/>
</dbReference>
<feature type="binding site" evidence="7">
    <location>
        <begin position="17"/>
        <end position="24"/>
    </location>
    <ligand>
        <name>GTP</name>
        <dbReference type="ChEBI" id="CHEBI:37565"/>
    </ligand>
</feature>
<dbReference type="NCBIfam" id="NF009381">
    <property type="entry name" value="PRK12740.1-5"/>
    <property type="match status" value="1"/>
</dbReference>
<keyword evidence="3 7" id="KW-0547">Nucleotide-binding</keyword>
<feature type="binding site" evidence="7">
    <location>
        <begin position="81"/>
        <end position="85"/>
    </location>
    <ligand>
        <name>GTP</name>
        <dbReference type="ChEBI" id="CHEBI:37565"/>
    </ligand>
</feature>
<reference evidence="10" key="1">
    <citation type="journal article" date="2019" name="Int. J. Syst. Evol. Microbiol.">
        <title>The Global Catalogue of Microorganisms (GCM) 10K type strain sequencing project: providing services to taxonomists for standard genome sequencing and annotation.</title>
        <authorList>
            <consortium name="The Broad Institute Genomics Platform"/>
            <consortium name="The Broad Institute Genome Sequencing Center for Infectious Disease"/>
            <person name="Wu L."/>
            <person name="Ma J."/>
        </authorList>
    </citation>
    <scope>NUCLEOTIDE SEQUENCE [LARGE SCALE GENOMIC DNA]</scope>
    <source>
        <strain evidence="10">CCUG 59129</strain>
    </source>
</reference>
<dbReference type="Pfam" id="PF03144">
    <property type="entry name" value="GTP_EFTU_D2"/>
    <property type="match status" value="1"/>
</dbReference>
<dbReference type="InterPro" id="IPR004161">
    <property type="entry name" value="EFTu-like_2"/>
</dbReference>
<comment type="caution">
    <text evidence="9">The sequence shown here is derived from an EMBL/GenBank/DDBJ whole genome shotgun (WGS) entry which is preliminary data.</text>
</comment>
<dbReference type="NCBIfam" id="TIGR00484">
    <property type="entry name" value="EF-G"/>
    <property type="match status" value="1"/>
</dbReference>
<dbReference type="InterPro" id="IPR047872">
    <property type="entry name" value="EFG_IV"/>
</dbReference>
<dbReference type="InterPro" id="IPR009000">
    <property type="entry name" value="Transl_B-barrel_sf"/>
</dbReference>
<dbReference type="Pfam" id="PF14492">
    <property type="entry name" value="EFG_III"/>
    <property type="match status" value="1"/>
</dbReference>
<dbReference type="Pfam" id="PF00679">
    <property type="entry name" value="EFG_C"/>
    <property type="match status" value="1"/>
</dbReference>
<comment type="subcellular location">
    <subcellularLocation>
        <location evidence="7">Cytoplasm</location>
    </subcellularLocation>
</comment>
<feature type="domain" description="Tr-type G" evidence="8">
    <location>
        <begin position="8"/>
        <end position="282"/>
    </location>
</feature>
<dbReference type="Gene3D" id="2.40.30.10">
    <property type="entry name" value="Translation factors"/>
    <property type="match status" value="1"/>
</dbReference>
<dbReference type="InterPro" id="IPR005517">
    <property type="entry name" value="Transl_elong_EFG/EF2_IV"/>
</dbReference>
<dbReference type="SUPFAM" id="SSF54211">
    <property type="entry name" value="Ribosomal protein S5 domain 2-like"/>
    <property type="match status" value="1"/>
</dbReference>
<accession>A0ABW3HWM0</accession>
<gene>
    <name evidence="7 9" type="primary">fusA</name>
    <name evidence="9" type="ORF">ACFQ2I_21595</name>
</gene>
<dbReference type="CDD" id="cd03713">
    <property type="entry name" value="EFG_mtEFG_C"/>
    <property type="match status" value="1"/>
</dbReference>
<dbReference type="InterPro" id="IPR020568">
    <property type="entry name" value="Ribosomal_Su5_D2-typ_SF"/>
</dbReference>
<dbReference type="InterPro" id="IPR000795">
    <property type="entry name" value="T_Tr_GTP-bd_dom"/>
</dbReference>
<organism evidence="9 10">
    <name type="scientific">Paenibacillus chungangensis</name>
    <dbReference type="NCBI Taxonomy" id="696535"/>
    <lineage>
        <taxon>Bacteria</taxon>
        <taxon>Bacillati</taxon>
        <taxon>Bacillota</taxon>
        <taxon>Bacilli</taxon>
        <taxon>Bacillales</taxon>
        <taxon>Paenibacillaceae</taxon>
        <taxon>Paenibacillus</taxon>
    </lineage>
</organism>
<dbReference type="Gene3D" id="3.30.70.240">
    <property type="match status" value="1"/>
</dbReference>
<evidence type="ECO:0000259" key="8">
    <source>
        <dbReference type="PROSITE" id="PS51722"/>
    </source>
</evidence>
<dbReference type="PANTHER" id="PTHR43261">
    <property type="entry name" value="TRANSLATION ELONGATION FACTOR G-RELATED"/>
    <property type="match status" value="1"/>
</dbReference>
<dbReference type="EMBL" id="JBHTJZ010000069">
    <property type="protein sequence ID" value="MFD0961937.1"/>
    <property type="molecule type" value="Genomic_DNA"/>
</dbReference>
<dbReference type="CDD" id="cd01886">
    <property type="entry name" value="EF-G"/>
    <property type="match status" value="1"/>
</dbReference>
<evidence type="ECO:0000256" key="2">
    <source>
        <dbReference type="ARBA" id="ARBA00017872"/>
    </source>
</evidence>
<dbReference type="Gene3D" id="3.40.50.300">
    <property type="entry name" value="P-loop containing nucleotide triphosphate hydrolases"/>
    <property type="match status" value="1"/>
</dbReference>
<dbReference type="Pfam" id="PF03764">
    <property type="entry name" value="EFG_IV"/>
    <property type="match status" value="1"/>
</dbReference>
<dbReference type="SUPFAM" id="SSF54980">
    <property type="entry name" value="EF-G C-terminal domain-like"/>
    <property type="match status" value="2"/>
</dbReference>
<dbReference type="NCBIfam" id="TIGR00231">
    <property type="entry name" value="small_GTP"/>
    <property type="match status" value="1"/>
</dbReference>
<dbReference type="PRINTS" id="PR00315">
    <property type="entry name" value="ELONGATNFCT"/>
</dbReference>
<proteinExistence type="inferred from homology"/>
<dbReference type="SUPFAM" id="SSF52540">
    <property type="entry name" value="P-loop containing nucleoside triphosphate hydrolases"/>
    <property type="match status" value="1"/>
</dbReference>
<dbReference type="HAMAP" id="MF_00054_B">
    <property type="entry name" value="EF_G_EF_2_B"/>
    <property type="match status" value="1"/>
</dbReference>
<comment type="similarity">
    <text evidence="1 7">Belongs to the TRAFAC class translation factor GTPase superfamily. Classic translation factor GTPase family. EF-G/EF-2 subfamily.</text>
</comment>
<protein>
    <recommendedName>
        <fullName evidence="2 7">Elongation factor G</fullName>
        <shortName evidence="7">EF-G</shortName>
    </recommendedName>
</protein>
<dbReference type="InterPro" id="IPR027417">
    <property type="entry name" value="P-loop_NTPase"/>
</dbReference>
<dbReference type="InterPro" id="IPR009022">
    <property type="entry name" value="EFG_III"/>
</dbReference>
<sequence>MAREFSLKNTRNIGIMAHIDAGKTTTTERILFYTGRTHKIGETHEGSATMDWMEQEQERGITITSAATTAQWDGHRINIIDTPGHVDFTVEVERSLRVLDGAVGVFSAKEGVEPQSETVWRQADKYGVPRIAYINKMDIIGADFLNVVADMRDRLKANAVAIQMPIGAENEFKGVIDIIEGVAYIYKDDLGKDPEKTDVPAEYAEKVEELRNDLVEKVAELDEELMMKYLEGEEITIPELKAALRKGVCEVKIFPVIAGSSYRNKGVQMMLDAVVAYLPSPLDVPDIKGTLEDGEETIRHSSDEEPFSSLAFKIMTDPYVGKLTFFRVYSGVLKSGSYVLNATKGKRERIGRILQMHANSREEISEVYAGDIAAAVGLKDTVTGDTLCDEKHPVILESMNFPDPVIEVAIEPKTKADQDKLGVAISKLAEEDPTFRAYTNEETGQTIIAGMGELHLDVLVDRMRREFKVETNVGNPQVAYRETFRAAAKVEGKFVRQSGGKGQFGHCWVEFEPLEPGSGFVFESKIVGGAIPREYIAPIQAGIEESMQNGVVAGYPLVDLKATVVDGSYHDVDSSEMAFKIAGSMALKAAKDKCNPVILEPIMKVEVTVPEEYMGDVMGMLNSRRGRIEGMDARSGAQIIRAKVPLSEMFGYSTTLRSGTQGRGVFSMELSHYEEVPKSIAEDIIEKSKG</sequence>
<keyword evidence="6 7" id="KW-0342">GTP-binding</keyword>
<dbReference type="RefSeq" id="WP_377567979.1">
    <property type="nucleotide sequence ID" value="NZ_JBHTJZ010000069.1"/>
</dbReference>
<dbReference type="InterPro" id="IPR014721">
    <property type="entry name" value="Ribsml_uS5_D2-typ_fold_subgr"/>
</dbReference>
<dbReference type="Gene3D" id="3.30.70.870">
    <property type="entry name" value="Elongation Factor G (Translational Gtpase), domain 3"/>
    <property type="match status" value="1"/>
</dbReference>
<name>A0ABW3HWM0_9BACL</name>
<dbReference type="InterPro" id="IPR041095">
    <property type="entry name" value="EFG_II"/>
</dbReference>
<keyword evidence="7" id="KW-0963">Cytoplasm</keyword>
<dbReference type="SMART" id="SM00838">
    <property type="entry name" value="EFG_C"/>
    <property type="match status" value="1"/>
</dbReference>
<dbReference type="InterPro" id="IPR035649">
    <property type="entry name" value="EFG_V"/>
</dbReference>
<dbReference type="Pfam" id="PF00009">
    <property type="entry name" value="GTP_EFTU"/>
    <property type="match status" value="1"/>
</dbReference>
<dbReference type="InterPro" id="IPR031157">
    <property type="entry name" value="G_TR_CS"/>
</dbReference>
<dbReference type="NCBIfam" id="NF009379">
    <property type="entry name" value="PRK12740.1-3"/>
    <property type="match status" value="1"/>
</dbReference>
<dbReference type="PROSITE" id="PS51722">
    <property type="entry name" value="G_TR_2"/>
    <property type="match status" value="1"/>
</dbReference>
<dbReference type="InterPro" id="IPR004540">
    <property type="entry name" value="Transl_elong_EFG/EF2"/>
</dbReference>
<comment type="function">
    <text evidence="7">Catalyzes the GTP-dependent ribosomal translocation step during translation elongation. During this step, the ribosome changes from the pre-translocational (PRE) to the post-translocational (POST) state as the newly formed A-site-bound peptidyl-tRNA and P-site-bound deacylated tRNA move to the P and E sites, respectively. Catalyzes the coordinated movement of the two tRNA molecules, the mRNA and conformational changes in the ribosome.</text>
</comment>
<evidence type="ECO:0000256" key="1">
    <source>
        <dbReference type="ARBA" id="ARBA00005870"/>
    </source>
</evidence>
<dbReference type="SUPFAM" id="SSF50447">
    <property type="entry name" value="Translation proteins"/>
    <property type="match status" value="1"/>
</dbReference>
<dbReference type="InterPro" id="IPR035647">
    <property type="entry name" value="EFG_III/V"/>
</dbReference>
<dbReference type="GO" id="GO:0003746">
    <property type="term" value="F:translation elongation factor activity"/>
    <property type="evidence" value="ECO:0007669"/>
    <property type="project" value="UniProtKB-KW"/>
</dbReference>
<dbReference type="SMART" id="SM00889">
    <property type="entry name" value="EFG_IV"/>
    <property type="match status" value="1"/>
</dbReference>
<keyword evidence="5 7" id="KW-0648">Protein biosynthesis</keyword>
<feature type="binding site" evidence="7">
    <location>
        <begin position="135"/>
        <end position="138"/>
    </location>
    <ligand>
        <name>GTP</name>
        <dbReference type="ChEBI" id="CHEBI:37565"/>
    </ligand>
</feature>
<dbReference type="PANTHER" id="PTHR43261:SF1">
    <property type="entry name" value="RIBOSOME-RELEASING FACTOR 2, MITOCHONDRIAL"/>
    <property type="match status" value="1"/>
</dbReference>
<dbReference type="PROSITE" id="PS00301">
    <property type="entry name" value="G_TR_1"/>
    <property type="match status" value="1"/>
</dbReference>
<dbReference type="CDD" id="cd04088">
    <property type="entry name" value="EFG_mtEFG_II"/>
    <property type="match status" value="1"/>
</dbReference>